<reference evidence="3 4" key="1">
    <citation type="submission" date="2020-10" db="EMBL/GenBank/DDBJ databases">
        <title>The Coptis chinensis genome and diversification of protoberbering-type alkaloids.</title>
        <authorList>
            <person name="Wang B."/>
            <person name="Shu S."/>
            <person name="Song C."/>
            <person name="Liu Y."/>
        </authorList>
    </citation>
    <scope>NUCLEOTIDE SEQUENCE [LARGE SCALE GENOMIC DNA]</scope>
    <source>
        <strain evidence="3">HL-2020</strain>
        <tissue evidence="3">Leaf</tissue>
    </source>
</reference>
<evidence type="ECO:0000313" key="4">
    <source>
        <dbReference type="Proteomes" id="UP000631114"/>
    </source>
</evidence>
<keyword evidence="1" id="KW-0812">Transmembrane</keyword>
<organism evidence="3 4">
    <name type="scientific">Coptis chinensis</name>
    <dbReference type="NCBI Taxonomy" id="261450"/>
    <lineage>
        <taxon>Eukaryota</taxon>
        <taxon>Viridiplantae</taxon>
        <taxon>Streptophyta</taxon>
        <taxon>Embryophyta</taxon>
        <taxon>Tracheophyta</taxon>
        <taxon>Spermatophyta</taxon>
        <taxon>Magnoliopsida</taxon>
        <taxon>Ranunculales</taxon>
        <taxon>Ranunculaceae</taxon>
        <taxon>Coptidoideae</taxon>
        <taxon>Coptis</taxon>
    </lineage>
</organism>
<feature type="non-terminal residue" evidence="3">
    <location>
        <position position="1"/>
    </location>
</feature>
<dbReference type="EMBL" id="JADFTS010000005">
    <property type="protein sequence ID" value="KAF9606794.1"/>
    <property type="molecule type" value="Genomic_DNA"/>
</dbReference>
<dbReference type="InterPro" id="IPR052402">
    <property type="entry name" value="ADCK_kinase"/>
</dbReference>
<dbReference type="InterPro" id="IPR011009">
    <property type="entry name" value="Kinase-like_dom_sf"/>
</dbReference>
<name>A0A835HX33_9MAGN</name>
<evidence type="ECO:0000259" key="2">
    <source>
        <dbReference type="Pfam" id="PF03109"/>
    </source>
</evidence>
<dbReference type="Pfam" id="PF03109">
    <property type="entry name" value="ABC1"/>
    <property type="match status" value="1"/>
</dbReference>
<dbReference type="InterPro" id="IPR004147">
    <property type="entry name" value="ABC1_dom"/>
</dbReference>
<gene>
    <name evidence="3" type="ORF">IFM89_028170</name>
</gene>
<sequence>FFPSICRMSLLRPLLMMMHNKAAKHGNINAACNFSSHLLRCNNNTSLVTTNHPFQFVSKRSLIDAYCWPFLRSTPAKMLYCTTLVGGGLVWKWKGRVLGFHLPEDYKLAPSIGKDSNWLSSFLDVIKLLARAFYLSILFTPAIAMMPFAYSFGPLFRKKWLYFVYVALEKAGPAFIKWGQWAATRRDLFPTDLCVQLSKLQTIKAPEHSFDYTKKTVEKAFGRQLLEIFEDFEEAPVGSGHVTQVHRATLRCDNPDKAEKTRVVAVKVRHPGVDESVMKDLSIVRFYAKVLSSLFPTSFKSPRFDETLQQFAVYMGSEVDLSQKAALLSCFYHMFEKSTDIDFVRPLYPLVHPDVLVEAFEEGESLAHYIKGDSDRMPNLRDRMVIVHDGTLALHTTLVVNKFIGADLSPRNIFFQIDKDWPRLVILDIGMTAGVPMTSIPNIAEVIQATGRRDGRTAAEYLLKLSKTQNCPYPRAFIEDVDQSFTTWDRTKELARRSEFLQRLLEKARDYNVKIDDNACSAMGLFLDVERWQQNVCFQSSLRAMQAMFLDFPKKTRPSVLNNRIAGRQWSKATD</sequence>
<dbReference type="PANTHER" id="PTHR45890:SF1">
    <property type="entry name" value="AARF DOMAIN CONTAINING KINASE 2"/>
    <property type="match status" value="1"/>
</dbReference>
<dbReference type="OrthoDB" id="1290869at2759"/>
<dbReference type="SUPFAM" id="SSF56112">
    <property type="entry name" value="Protein kinase-like (PK-like)"/>
    <property type="match status" value="1"/>
</dbReference>
<feature type="transmembrane region" description="Helical" evidence="1">
    <location>
        <begin position="128"/>
        <end position="150"/>
    </location>
</feature>
<evidence type="ECO:0000313" key="3">
    <source>
        <dbReference type="EMBL" id="KAF9606794.1"/>
    </source>
</evidence>
<feature type="domain" description="ABC1 atypical kinase-like" evidence="2">
    <location>
        <begin position="204"/>
        <end position="461"/>
    </location>
</feature>
<evidence type="ECO:0000256" key="1">
    <source>
        <dbReference type="SAM" id="Phobius"/>
    </source>
</evidence>
<keyword evidence="1" id="KW-1133">Transmembrane helix</keyword>
<keyword evidence="4" id="KW-1185">Reference proteome</keyword>
<proteinExistence type="predicted"/>
<keyword evidence="1" id="KW-0472">Membrane</keyword>
<dbReference type="PANTHER" id="PTHR45890">
    <property type="entry name" value="AARF DOMAIN CONTAINING KINASE 2 (PREDICTED)"/>
    <property type="match status" value="1"/>
</dbReference>
<dbReference type="AlphaFoldDB" id="A0A835HX33"/>
<comment type="caution">
    <text evidence="3">The sequence shown here is derived from an EMBL/GenBank/DDBJ whole genome shotgun (WGS) entry which is preliminary data.</text>
</comment>
<dbReference type="Proteomes" id="UP000631114">
    <property type="component" value="Unassembled WGS sequence"/>
</dbReference>
<accession>A0A835HX33</accession>
<protein>
    <recommendedName>
        <fullName evidence="2">ABC1 atypical kinase-like domain-containing protein</fullName>
    </recommendedName>
</protein>